<dbReference type="KEGG" id="een:BBD30_10025"/>
<organism evidence="3 4">
    <name type="scientific">Elizabethkingia anophelis</name>
    <dbReference type="NCBI Taxonomy" id="1117645"/>
    <lineage>
        <taxon>Bacteria</taxon>
        <taxon>Pseudomonadati</taxon>
        <taxon>Bacteroidota</taxon>
        <taxon>Flavobacteriia</taxon>
        <taxon>Flavobacteriales</taxon>
        <taxon>Weeksellaceae</taxon>
        <taxon>Elizabethkingia</taxon>
    </lineage>
</organism>
<evidence type="ECO:0000256" key="1">
    <source>
        <dbReference type="ARBA" id="ARBA00022679"/>
    </source>
</evidence>
<dbReference type="Proteomes" id="UP000190848">
    <property type="component" value="Chromosome"/>
</dbReference>
<dbReference type="PANTHER" id="PTHR46401:SF2">
    <property type="entry name" value="GLYCOSYLTRANSFERASE WBBK-RELATED"/>
    <property type="match status" value="1"/>
</dbReference>
<dbReference type="GO" id="GO:0009103">
    <property type="term" value="P:lipopolysaccharide biosynthetic process"/>
    <property type="evidence" value="ECO:0007669"/>
    <property type="project" value="TreeGrafter"/>
</dbReference>
<dbReference type="InterPro" id="IPR001296">
    <property type="entry name" value="Glyco_trans_1"/>
</dbReference>
<dbReference type="GO" id="GO:0016757">
    <property type="term" value="F:glycosyltransferase activity"/>
    <property type="evidence" value="ECO:0007669"/>
    <property type="project" value="InterPro"/>
</dbReference>
<dbReference type="RefSeq" id="WP_078395485.1">
    <property type="nucleotide sequence ID" value="NZ_CP016372.1"/>
</dbReference>
<protein>
    <submittedName>
        <fullName evidence="3">Glycosyltransferase</fullName>
    </submittedName>
</protein>
<keyword evidence="1" id="KW-0808">Transferase</keyword>
<name>A0AAU8URQ9_9FLAO</name>
<dbReference type="Pfam" id="PF00534">
    <property type="entry name" value="Glycos_transf_1"/>
    <property type="match status" value="1"/>
</dbReference>
<feature type="domain" description="Glycosyl transferase family 1" evidence="2">
    <location>
        <begin position="195"/>
        <end position="339"/>
    </location>
</feature>
<sequence>MKKIIVISAVNLVEAGTLAILRNCLEYLSKLAKEQEYRIVAIVYKKELVDFPNIEYIETQWPKKRWVNRLWYEYITMKKISRELTPVELWFSLHDTTPSVIARKRAVYCHNSFSFYKWKLHDLFFAPKIALFAIFTKYIYKTNIHKNNYLVVQQEWFRQAMSKMFNFNPKQIIIAPPNFERSEIISLKMDGSEVYTFIYAASPNSHKNFEIICKAVDVLENQYNIKNFKVYITIKGDENKYARWLYEKWGKLGCLDFIGFVDKKELSIYYTKSNCLVFSSKVETWGLPISEFLEYNKSMLLADLPYAHETSMGGKHVAFFNPDDIKDLSKKMMNLIQNNFSDMQPVPKKELTEPVASGWDDLFKILLK</sequence>
<gene>
    <name evidence="3" type="ORF">BBD32_04245</name>
</gene>
<evidence type="ECO:0000259" key="2">
    <source>
        <dbReference type="Pfam" id="PF00534"/>
    </source>
</evidence>
<dbReference type="Gene3D" id="3.40.50.2000">
    <property type="entry name" value="Glycogen Phosphorylase B"/>
    <property type="match status" value="1"/>
</dbReference>
<accession>A0AAU8URQ9</accession>
<dbReference type="AlphaFoldDB" id="A0AAU8URQ9"/>
<proteinExistence type="predicted"/>
<evidence type="ECO:0000313" key="3">
    <source>
        <dbReference type="EMBL" id="AQX00729.1"/>
    </source>
</evidence>
<evidence type="ECO:0000313" key="4">
    <source>
        <dbReference type="Proteomes" id="UP000190848"/>
    </source>
</evidence>
<dbReference type="PANTHER" id="PTHR46401">
    <property type="entry name" value="GLYCOSYLTRANSFERASE WBBK-RELATED"/>
    <property type="match status" value="1"/>
</dbReference>
<dbReference type="SUPFAM" id="SSF53756">
    <property type="entry name" value="UDP-Glycosyltransferase/glycogen phosphorylase"/>
    <property type="match status" value="1"/>
</dbReference>
<reference evidence="3 4" key="1">
    <citation type="submission" date="2016-07" db="EMBL/GenBank/DDBJ databases">
        <title>Revisiting the taxonomy of the Elizabethkingia Genus using Whole-Genome Sequencing, Optical Mapping, and MALDI-TOF, along with proposal of three novel Elizabethkingia species: Elizabethkingia bruuniana sp. nov., Elizabethkingia ursingii sp. nov., and Elizabethkingia occulta sp. nov.</title>
        <authorList>
            <person name="Nicholson A.C."/>
        </authorList>
    </citation>
    <scope>NUCLEOTIDE SEQUENCE [LARGE SCALE GENOMIC DNA]</scope>
    <source>
        <strain evidence="3 4">F3201</strain>
    </source>
</reference>
<dbReference type="EMBL" id="CP016374">
    <property type="protein sequence ID" value="AQX00729.1"/>
    <property type="molecule type" value="Genomic_DNA"/>
</dbReference>